<dbReference type="Pfam" id="PF10787">
    <property type="entry name" value="YfmQ"/>
    <property type="match status" value="1"/>
</dbReference>
<reference evidence="2" key="1">
    <citation type="submission" date="2020-12" db="EMBL/GenBank/DDBJ databases">
        <title>PHA producing bacteria isolated from mangrove.</title>
        <authorList>
            <person name="Zheng W."/>
            <person name="Yu S."/>
            <person name="Huang Y."/>
        </authorList>
    </citation>
    <scope>NUCLEOTIDE SEQUENCE</scope>
    <source>
        <strain evidence="2">GN22-4</strain>
    </source>
</reference>
<dbReference type="RefSeq" id="WP_119542859.1">
    <property type="nucleotide sequence ID" value="NZ_CM125968.1"/>
</dbReference>
<comment type="caution">
    <text evidence="2">The sequence shown here is derived from an EMBL/GenBank/DDBJ whole genome shotgun (WGS) entry which is preliminary data.</text>
</comment>
<evidence type="ECO:0000256" key="1">
    <source>
        <dbReference type="SAM" id="Phobius"/>
    </source>
</evidence>
<protein>
    <recommendedName>
        <fullName evidence="4">YfmQ</fullName>
    </recommendedName>
</protein>
<keyword evidence="1" id="KW-1133">Transmembrane helix</keyword>
<dbReference type="EMBL" id="JAEMWV010000007">
    <property type="protein sequence ID" value="MBN8252888.1"/>
    <property type="molecule type" value="Genomic_DNA"/>
</dbReference>
<name>A0A8I1SPK7_9BACI</name>
<sequence length="143" mass="16429">MFWTVIVIVVVSALKLLITCLPNTVVEWLHGKFKLHPTLSIDSAIVKRNGSTIEGEEKAQIIEAFNKATFLDQYYVHDGNRTHYLNLERNETPVIIHSVNGKHTFELLIYGYSDHVDVVKKSKKKVLAYRMLSDEFQTNMHVS</sequence>
<accession>A0A8I1SPK7</accession>
<dbReference type="AlphaFoldDB" id="A0A8I1SPK7"/>
<keyword evidence="1" id="KW-0812">Transmembrane</keyword>
<organism evidence="2 3">
    <name type="scientific">Priestia flexa</name>
    <dbReference type="NCBI Taxonomy" id="86664"/>
    <lineage>
        <taxon>Bacteria</taxon>
        <taxon>Bacillati</taxon>
        <taxon>Bacillota</taxon>
        <taxon>Bacilli</taxon>
        <taxon>Bacillales</taxon>
        <taxon>Bacillaceae</taxon>
        <taxon>Priestia</taxon>
    </lineage>
</organism>
<dbReference type="Proteomes" id="UP000664578">
    <property type="component" value="Unassembled WGS sequence"/>
</dbReference>
<evidence type="ECO:0000313" key="3">
    <source>
        <dbReference type="Proteomes" id="UP000664578"/>
    </source>
</evidence>
<dbReference type="GeneID" id="93680899"/>
<proteinExistence type="predicted"/>
<feature type="transmembrane region" description="Helical" evidence="1">
    <location>
        <begin position="6"/>
        <end position="26"/>
    </location>
</feature>
<keyword evidence="1" id="KW-0472">Membrane</keyword>
<evidence type="ECO:0000313" key="2">
    <source>
        <dbReference type="EMBL" id="MBN8252888.1"/>
    </source>
</evidence>
<evidence type="ECO:0008006" key="4">
    <source>
        <dbReference type="Google" id="ProtNLM"/>
    </source>
</evidence>
<gene>
    <name evidence="2" type="ORF">JF537_15030</name>
</gene>
<dbReference type="InterPro" id="IPR019723">
    <property type="entry name" value="Uncharacterised_YfmQ"/>
</dbReference>